<sequence>MRKFQVTQGSATPQQLEAIAIALAEHEKPAAAVVRSNYGKPALRKPLTPRTANLRSS</sequence>
<reference evidence="1" key="1">
    <citation type="submission" date="2020-05" db="EMBL/GenBank/DDBJ databases">
        <authorList>
            <person name="Chiriac C."/>
            <person name="Salcher M."/>
            <person name="Ghai R."/>
            <person name="Kavagutti S V."/>
        </authorList>
    </citation>
    <scope>NUCLEOTIDE SEQUENCE</scope>
</reference>
<dbReference type="AlphaFoldDB" id="A0A6J7IID6"/>
<evidence type="ECO:0000313" key="2">
    <source>
        <dbReference type="EMBL" id="CAB4994385.1"/>
    </source>
</evidence>
<proteinExistence type="predicted"/>
<accession>A0A6J7IID6</accession>
<evidence type="ECO:0000313" key="1">
    <source>
        <dbReference type="EMBL" id="CAB4930600.1"/>
    </source>
</evidence>
<protein>
    <submittedName>
        <fullName evidence="1">Unannotated protein</fullName>
    </submittedName>
</protein>
<gene>
    <name evidence="1" type="ORF">UFOPK3774_00041</name>
    <name evidence="2" type="ORF">UFOPK4049_00022</name>
</gene>
<organism evidence="1">
    <name type="scientific">freshwater metagenome</name>
    <dbReference type="NCBI Taxonomy" id="449393"/>
    <lineage>
        <taxon>unclassified sequences</taxon>
        <taxon>metagenomes</taxon>
        <taxon>ecological metagenomes</taxon>
    </lineage>
</organism>
<dbReference type="EMBL" id="CAFBNG010000004">
    <property type="protein sequence ID" value="CAB4930600.1"/>
    <property type="molecule type" value="Genomic_DNA"/>
</dbReference>
<dbReference type="EMBL" id="CAFBPB010000002">
    <property type="protein sequence ID" value="CAB4994385.1"/>
    <property type="molecule type" value="Genomic_DNA"/>
</dbReference>
<name>A0A6J7IID6_9ZZZZ</name>